<dbReference type="GO" id="GO:0051693">
    <property type="term" value="P:actin filament capping"/>
    <property type="evidence" value="ECO:0007669"/>
    <property type="project" value="UniProtKB-KW"/>
</dbReference>
<dbReference type="PANTHER" id="PTHR11915">
    <property type="entry name" value="SPECTRIN/FILAMIN RELATED CYTOSKELETAL PROTEIN"/>
    <property type="match status" value="1"/>
</dbReference>
<dbReference type="GO" id="GO:0045169">
    <property type="term" value="C:fusome"/>
    <property type="evidence" value="ECO:0007669"/>
    <property type="project" value="UniProtKB-ARBA"/>
</dbReference>
<evidence type="ECO:0000313" key="10">
    <source>
        <dbReference type="Proteomes" id="UP000053660"/>
    </source>
</evidence>
<keyword evidence="8" id="KW-0206">Cytoskeleton</keyword>
<feature type="non-terminal residue" evidence="9">
    <location>
        <position position="1"/>
    </location>
</feature>
<evidence type="ECO:0000256" key="4">
    <source>
        <dbReference type="ARBA" id="ARBA00022490"/>
    </source>
</evidence>
<proteinExistence type="inferred from homology"/>
<dbReference type="Pfam" id="PF00435">
    <property type="entry name" value="Spectrin"/>
    <property type="match status" value="2"/>
</dbReference>
<keyword evidence="7" id="KW-0009">Actin-binding</keyword>
<accession>A0A0B1RW25</accession>
<dbReference type="InterPro" id="IPR002017">
    <property type="entry name" value="Spectrin_repeat"/>
</dbReference>
<dbReference type="Gene3D" id="1.20.58.60">
    <property type="match status" value="3"/>
</dbReference>
<dbReference type="InterPro" id="IPR018159">
    <property type="entry name" value="Spectrin/alpha-actinin"/>
</dbReference>
<evidence type="ECO:0000256" key="1">
    <source>
        <dbReference type="ARBA" id="ARBA00004245"/>
    </source>
</evidence>
<keyword evidence="6" id="KW-0677">Repeat</keyword>
<evidence type="ECO:0000256" key="6">
    <source>
        <dbReference type="ARBA" id="ARBA00022737"/>
    </source>
</evidence>
<evidence type="ECO:0000256" key="2">
    <source>
        <dbReference type="ARBA" id="ARBA00006826"/>
    </source>
</evidence>
<evidence type="ECO:0000256" key="3">
    <source>
        <dbReference type="ARBA" id="ARBA00022467"/>
    </source>
</evidence>
<dbReference type="Proteomes" id="UP000053660">
    <property type="component" value="Unassembled WGS sequence"/>
</dbReference>
<dbReference type="SMART" id="SM00150">
    <property type="entry name" value="SPEC"/>
    <property type="match status" value="2"/>
</dbReference>
<name>A0A0B1RW25_OESDE</name>
<keyword evidence="4" id="KW-0963">Cytoplasm</keyword>
<dbReference type="GO" id="GO:0005856">
    <property type="term" value="C:cytoskeleton"/>
    <property type="evidence" value="ECO:0007669"/>
    <property type="project" value="UniProtKB-SubCell"/>
</dbReference>
<evidence type="ECO:0000256" key="8">
    <source>
        <dbReference type="ARBA" id="ARBA00023212"/>
    </source>
</evidence>
<comment type="similarity">
    <text evidence="2">Belongs to the spectrin family.</text>
</comment>
<organism evidence="9 10">
    <name type="scientific">Oesophagostomum dentatum</name>
    <name type="common">Nodular worm</name>
    <dbReference type="NCBI Taxonomy" id="61180"/>
    <lineage>
        <taxon>Eukaryota</taxon>
        <taxon>Metazoa</taxon>
        <taxon>Ecdysozoa</taxon>
        <taxon>Nematoda</taxon>
        <taxon>Chromadorea</taxon>
        <taxon>Rhabditida</taxon>
        <taxon>Rhabditina</taxon>
        <taxon>Rhabditomorpha</taxon>
        <taxon>Strongyloidea</taxon>
        <taxon>Strongylidae</taxon>
        <taxon>Oesophagostomum</taxon>
    </lineage>
</organism>
<evidence type="ECO:0000256" key="7">
    <source>
        <dbReference type="ARBA" id="ARBA00023203"/>
    </source>
</evidence>
<dbReference type="GO" id="GO:0016328">
    <property type="term" value="C:lateral plasma membrane"/>
    <property type="evidence" value="ECO:0007669"/>
    <property type="project" value="UniProtKB-ARBA"/>
</dbReference>
<gene>
    <name evidence="9" type="ORF">OESDEN_23107</name>
</gene>
<dbReference type="AlphaFoldDB" id="A0A0B1RW25"/>
<dbReference type="SUPFAM" id="SSF46966">
    <property type="entry name" value="Spectrin repeat"/>
    <property type="match status" value="2"/>
</dbReference>
<dbReference type="GO" id="GO:0042062">
    <property type="term" value="P:long-term strengthening of neuromuscular junction"/>
    <property type="evidence" value="ECO:0007669"/>
    <property type="project" value="UniProtKB-ARBA"/>
</dbReference>
<dbReference type="GO" id="GO:0008017">
    <property type="term" value="F:microtubule binding"/>
    <property type="evidence" value="ECO:0007669"/>
    <property type="project" value="UniProtKB-ARBA"/>
</dbReference>
<dbReference type="OrthoDB" id="6018565at2759"/>
<feature type="non-terminal residue" evidence="9">
    <location>
        <position position="290"/>
    </location>
</feature>
<dbReference type="GO" id="GO:0003779">
    <property type="term" value="F:actin binding"/>
    <property type="evidence" value="ECO:0007669"/>
    <property type="project" value="UniProtKB-KW"/>
</dbReference>
<sequence length="290" mass="33699">TSAEAEQLIAQHAERRAEIDGRQDELHILHEEGQRLIAEQPEHKPEVQRAHKRVQNSEHQLRQTWEAEKASLQRTLEWLQWCDQAGMCERWLADKENLLKQGDIGDAPDALLIKSHDAFEETVKKQGEKLDKLKYDADKLLASDNEYRGDIEARCEEVLQRHAAMLESSAKRRGLLCDSKKYHEFIRTCGELITWINAKLQLAYDESYLDPTNLRAKLQKHLAFDSELTENEKRLVAVEAQGEQLIKEKHFMSEQVRAQLGELRSGWDELRTKSALKTQRLREAYEAHTL</sequence>
<keyword evidence="3" id="KW-0117">Actin capping</keyword>
<protein>
    <submittedName>
        <fullName evidence="9">Spectrin repeat-containing domain protein</fullName>
    </submittedName>
</protein>
<comment type="subcellular location">
    <subcellularLocation>
        <location evidence="1">Cytoplasm</location>
        <location evidence="1">Cytoskeleton</location>
    </subcellularLocation>
</comment>
<dbReference type="CDD" id="cd00176">
    <property type="entry name" value="SPEC"/>
    <property type="match status" value="1"/>
</dbReference>
<keyword evidence="5" id="KW-0597">Phosphoprotein</keyword>
<evidence type="ECO:0000256" key="5">
    <source>
        <dbReference type="ARBA" id="ARBA00022553"/>
    </source>
</evidence>
<keyword evidence="10" id="KW-1185">Reference proteome</keyword>
<dbReference type="FunFam" id="1.20.58.60:FF:000020">
    <property type="entry name" value="Spectrin alpha chain, non-erythrocytic 1"/>
    <property type="match status" value="1"/>
</dbReference>
<evidence type="ECO:0000313" key="9">
    <source>
        <dbReference type="EMBL" id="KHJ77273.1"/>
    </source>
</evidence>
<dbReference type="EMBL" id="KN610926">
    <property type="protein sequence ID" value="KHJ77273.1"/>
    <property type="molecule type" value="Genomic_DNA"/>
</dbReference>
<reference evidence="9 10" key="1">
    <citation type="submission" date="2014-03" db="EMBL/GenBank/DDBJ databases">
        <title>Draft genome of the hookworm Oesophagostomum dentatum.</title>
        <authorList>
            <person name="Mitreva M."/>
        </authorList>
    </citation>
    <scope>NUCLEOTIDE SEQUENCE [LARGE SCALE GENOMIC DNA]</scope>
    <source>
        <strain evidence="9 10">OD-Hann</strain>
    </source>
</reference>
<dbReference type="GO" id="GO:0007026">
    <property type="term" value="P:negative regulation of microtubule depolymerization"/>
    <property type="evidence" value="ECO:0007669"/>
    <property type="project" value="UniProtKB-ARBA"/>
</dbReference>